<keyword evidence="6 7" id="KW-0693">Viral RNA replication</keyword>
<evidence type="ECO:0000256" key="6">
    <source>
        <dbReference type="ARBA" id="ARBA00022953"/>
    </source>
</evidence>
<dbReference type="Pfam" id="PF00998">
    <property type="entry name" value="RdRP_3"/>
    <property type="match status" value="1"/>
</dbReference>
<dbReference type="InterPro" id="IPR007094">
    <property type="entry name" value="RNA-dir_pol_PSvirus"/>
</dbReference>
<comment type="catalytic activity">
    <reaction evidence="7">
        <text>RNA(n) + a ribonucleoside 5'-triphosphate = RNA(n+1) + diphosphate</text>
        <dbReference type="Rhea" id="RHEA:21248"/>
        <dbReference type="Rhea" id="RHEA-COMP:14527"/>
        <dbReference type="Rhea" id="RHEA-COMP:17342"/>
        <dbReference type="ChEBI" id="CHEBI:33019"/>
        <dbReference type="ChEBI" id="CHEBI:61557"/>
        <dbReference type="ChEBI" id="CHEBI:140395"/>
        <dbReference type="EC" id="2.7.7.48"/>
    </reaction>
</comment>
<dbReference type="GO" id="GO:0039694">
    <property type="term" value="P:viral RNA genome replication"/>
    <property type="evidence" value="ECO:0007669"/>
    <property type="project" value="InterPro"/>
</dbReference>
<reference evidence="9" key="1">
    <citation type="submission" date="2021-02" db="EMBL/GenBank/DDBJ databases">
        <title>The hidden world within plants: metatranscriptomics unveil the complexity of wood microbiomes in grapevine.</title>
        <authorList>
            <person name="Nerva L."/>
            <person name="Garcia J.F."/>
            <person name="Favaretto F."/>
            <person name="Giudice G."/>
            <person name="Moffa L."/>
            <person name="Dario C."/>
            <person name="Riccardo V."/>
            <person name="Gambino G."/>
            <person name="Chitarra W."/>
        </authorList>
    </citation>
    <scope>NUCLEOTIDE SEQUENCE</scope>
</reference>
<feature type="domain" description="RdRp catalytic" evidence="8">
    <location>
        <begin position="26"/>
        <end position="145"/>
    </location>
</feature>
<keyword evidence="2 7" id="KW-0696">RNA-directed RNA polymerase</keyword>
<dbReference type="PROSITE" id="PS50507">
    <property type="entry name" value="RDRP_SSRNA_POS"/>
    <property type="match status" value="1"/>
</dbReference>
<evidence type="ECO:0000259" key="8">
    <source>
        <dbReference type="PROSITE" id="PS50507"/>
    </source>
</evidence>
<dbReference type="Gene3D" id="3.30.70.270">
    <property type="match status" value="1"/>
</dbReference>
<sequence>MKGMNASQVGAEFSRKWEALGGDGVAVAIGLDASRFDQHVSVEALRWEHEFYLSICSDPKYRKQLRRWLGWQLENVGYGNCHDGSLKYKVDGTRCSGDMNTGLGNCLIASCLLIAYCEERGLKFELANNGDDCVVFIHKRNLAKFSAGLSHWFLEMGFNMVVEEPVFELEKVVFCQAQPVFDGASWTMVRDPRTCVAKDCVSLKPWRNEKEYSSWIKCVGLSGTSLAGGIPVLDAFYRSFVRAGGAAKPLSLSDPTIGGGLFIASKGMKRRDLSISDAARYSFWRAFDISPDEQVCIELEYGSVTPYYRTVEMDPLLLPVQAHTLLL</sequence>
<keyword evidence="4 7" id="KW-0548">Nucleotidyltransferase</keyword>
<dbReference type="InterPro" id="IPR002166">
    <property type="entry name" value="RNA_pol_HCV"/>
</dbReference>
<evidence type="ECO:0000313" key="9">
    <source>
        <dbReference type="EMBL" id="QXN75442.1"/>
    </source>
</evidence>
<evidence type="ECO:0000256" key="1">
    <source>
        <dbReference type="ARBA" id="ARBA00012494"/>
    </source>
</evidence>
<dbReference type="GO" id="GO:0003723">
    <property type="term" value="F:RNA binding"/>
    <property type="evidence" value="ECO:0007669"/>
    <property type="project" value="InterPro"/>
</dbReference>
<dbReference type="InterPro" id="IPR043502">
    <property type="entry name" value="DNA/RNA_pol_sf"/>
</dbReference>
<evidence type="ECO:0000256" key="3">
    <source>
        <dbReference type="ARBA" id="ARBA00022679"/>
    </source>
</evidence>
<evidence type="ECO:0000256" key="2">
    <source>
        <dbReference type="ARBA" id="ARBA00022484"/>
    </source>
</evidence>
<dbReference type="EMBL" id="MW648532">
    <property type="protein sequence ID" value="QXN75442.1"/>
    <property type="molecule type" value="Genomic_RNA"/>
</dbReference>
<organism evidence="9">
    <name type="scientific">Grapevine-associated tombus-like virus 1</name>
    <dbReference type="NCBI Taxonomy" id="2814341"/>
    <lineage>
        <taxon>Viruses</taxon>
        <taxon>Riboviria</taxon>
        <taxon>Orthornavirae</taxon>
        <taxon>Kitrinoviricota</taxon>
        <taxon>Tolucaviricetes</taxon>
        <taxon>Tolivirales</taxon>
        <taxon>Tombusviridae</taxon>
    </lineage>
</organism>
<keyword evidence="5 7" id="KW-0547">Nucleotide-binding</keyword>
<name>A0A8F5ML25_9TOMB</name>
<accession>A0A8F5ML25</accession>
<evidence type="ECO:0000256" key="5">
    <source>
        <dbReference type="ARBA" id="ARBA00022741"/>
    </source>
</evidence>
<proteinExistence type="predicted"/>
<dbReference type="InterPro" id="IPR043128">
    <property type="entry name" value="Rev_trsase/Diguanyl_cyclase"/>
</dbReference>
<evidence type="ECO:0000256" key="4">
    <source>
        <dbReference type="ARBA" id="ARBA00022695"/>
    </source>
</evidence>
<keyword evidence="3 7" id="KW-0808">Transferase</keyword>
<dbReference type="GO" id="GO:0000166">
    <property type="term" value="F:nucleotide binding"/>
    <property type="evidence" value="ECO:0007669"/>
    <property type="project" value="UniProtKB-KW"/>
</dbReference>
<evidence type="ECO:0000256" key="7">
    <source>
        <dbReference type="RuleBase" id="RU363062"/>
    </source>
</evidence>
<dbReference type="EC" id="2.7.7.48" evidence="1 7"/>
<dbReference type="SUPFAM" id="SSF56672">
    <property type="entry name" value="DNA/RNA polymerases"/>
    <property type="match status" value="1"/>
</dbReference>
<dbReference type="GO" id="GO:0003968">
    <property type="term" value="F:RNA-directed RNA polymerase activity"/>
    <property type="evidence" value="ECO:0007669"/>
    <property type="project" value="UniProtKB-KW"/>
</dbReference>
<protein>
    <recommendedName>
        <fullName evidence="1 7">RNA-directed RNA polymerase</fullName>
        <ecNumber evidence="1 7">2.7.7.48</ecNumber>
    </recommendedName>
</protein>